<sequence length="103" mass="11854">MEHEGARGARCERHVPTKPRRTLEGETGSGLEFRPAEVKPIRYRGTREMINRSACDSFDPKGKKTKNKQTKMKLKKRALRLSTIPFEVKSRGYDIAVRFLSFS</sequence>
<evidence type="ECO:0000313" key="2">
    <source>
        <dbReference type="EMBL" id="KAL2720898.1"/>
    </source>
</evidence>
<gene>
    <name evidence="2" type="ORF">V1478_009944</name>
</gene>
<organism evidence="2 3">
    <name type="scientific">Vespula squamosa</name>
    <name type="common">Southern yellow jacket</name>
    <name type="synonym">Wasp</name>
    <dbReference type="NCBI Taxonomy" id="30214"/>
    <lineage>
        <taxon>Eukaryota</taxon>
        <taxon>Metazoa</taxon>
        <taxon>Ecdysozoa</taxon>
        <taxon>Arthropoda</taxon>
        <taxon>Hexapoda</taxon>
        <taxon>Insecta</taxon>
        <taxon>Pterygota</taxon>
        <taxon>Neoptera</taxon>
        <taxon>Endopterygota</taxon>
        <taxon>Hymenoptera</taxon>
        <taxon>Apocrita</taxon>
        <taxon>Aculeata</taxon>
        <taxon>Vespoidea</taxon>
        <taxon>Vespidae</taxon>
        <taxon>Vespinae</taxon>
        <taxon>Vespula</taxon>
    </lineage>
</organism>
<dbReference type="AlphaFoldDB" id="A0ABD2AJV5"/>
<dbReference type="EMBL" id="JAUDFV010000144">
    <property type="protein sequence ID" value="KAL2720898.1"/>
    <property type="molecule type" value="Genomic_DNA"/>
</dbReference>
<evidence type="ECO:0000256" key="1">
    <source>
        <dbReference type="SAM" id="MobiDB-lite"/>
    </source>
</evidence>
<protein>
    <submittedName>
        <fullName evidence="2">Uncharacterized protein</fullName>
    </submittedName>
</protein>
<keyword evidence="3" id="KW-1185">Reference proteome</keyword>
<evidence type="ECO:0000313" key="3">
    <source>
        <dbReference type="Proteomes" id="UP001607302"/>
    </source>
</evidence>
<proteinExistence type="predicted"/>
<reference evidence="2 3" key="1">
    <citation type="journal article" date="2024" name="Ann. Entomol. Soc. Am.">
        <title>Genomic analyses of the southern and eastern yellowjacket wasps (Hymenoptera: Vespidae) reveal evolutionary signatures of social life.</title>
        <authorList>
            <person name="Catto M.A."/>
            <person name="Caine P.B."/>
            <person name="Orr S.E."/>
            <person name="Hunt B.G."/>
            <person name="Goodisman M.A.D."/>
        </authorList>
    </citation>
    <scope>NUCLEOTIDE SEQUENCE [LARGE SCALE GENOMIC DNA]</scope>
    <source>
        <strain evidence="2">233</strain>
        <tissue evidence="2">Head and thorax</tissue>
    </source>
</reference>
<comment type="caution">
    <text evidence="2">The sequence shown here is derived from an EMBL/GenBank/DDBJ whole genome shotgun (WGS) entry which is preliminary data.</text>
</comment>
<feature type="compositionally biased region" description="Basic and acidic residues" evidence="1">
    <location>
        <begin position="1"/>
        <end position="15"/>
    </location>
</feature>
<accession>A0ABD2AJV5</accession>
<dbReference type="Proteomes" id="UP001607302">
    <property type="component" value="Unassembled WGS sequence"/>
</dbReference>
<feature type="region of interest" description="Disordered" evidence="1">
    <location>
        <begin position="1"/>
        <end position="31"/>
    </location>
</feature>
<name>A0ABD2AJV5_VESSQ</name>